<proteinExistence type="predicted"/>
<dbReference type="RefSeq" id="WP_344873939.1">
    <property type="nucleotide sequence ID" value="NZ_BAAAZP010000018.1"/>
</dbReference>
<keyword evidence="6" id="KW-1185">Reference proteome</keyword>
<evidence type="ECO:0000313" key="6">
    <source>
        <dbReference type="Proteomes" id="UP001500902"/>
    </source>
</evidence>
<sequence length="242" mass="27682">MQDSPARQPRTPLARLAKPSTIHESVQEALRGYIIDNRLRPGDAMPSEGDLAQQLGISRNSVREAVKALMSLGILETRRGSGVYVTPFSLSALAETLPYSLLFDLDELSELLEIRRVLETGLIERAITDMTEATRDRLRRVVDDMREQARRGRDVIQQDRAFHHTLFEDAGNRVLLKVLDAFWVALHEALATRPDIHERAPAEICADHEAIYRAVLDRDIERARRTLEDHYTEIRDRIGERR</sequence>
<dbReference type="PANTHER" id="PTHR43537:SF5">
    <property type="entry name" value="UXU OPERON TRANSCRIPTIONAL REGULATOR"/>
    <property type="match status" value="1"/>
</dbReference>
<dbReference type="Proteomes" id="UP001500902">
    <property type="component" value="Unassembled WGS sequence"/>
</dbReference>
<dbReference type="SMART" id="SM00895">
    <property type="entry name" value="FCD"/>
    <property type="match status" value="1"/>
</dbReference>
<dbReference type="SMART" id="SM00345">
    <property type="entry name" value="HTH_GNTR"/>
    <property type="match status" value="1"/>
</dbReference>
<comment type="caution">
    <text evidence="5">The sequence shown here is derived from an EMBL/GenBank/DDBJ whole genome shotgun (WGS) entry which is preliminary data.</text>
</comment>
<gene>
    <name evidence="5" type="ORF">GCM10022224_012760</name>
</gene>
<dbReference type="PROSITE" id="PS50949">
    <property type="entry name" value="HTH_GNTR"/>
    <property type="match status" value="1"/>
</dbReference>
<dbReference type="InterPro" id="IPR000524">
    <property type="entry name" value="Tscrpt_reg_HTH_GntR"/>
</dbReference>
<evidence type="ECO:0000256" key="2">
    <source>
        <dbReference type="ARBA" id="ARBA00023125"/>
    </source>
</evidence>
<dbReference type="EMBL" id="BAAAZP010000018">
    <property type="protein sequence ID" value="GAA3651303.1"/>
    <property type="molecule type" value="Genomic_DNA"/>
</dbReference>
<dbReference type="InterPro" id="IPR036390">
    <property type="entry name" value="WH_DNA-bd_sf"/>
</dbReference>
<evidence type="ECO:0000256" key="3">
    <source>
        <dbReference type="ARBA" id="ARBA00023163"/>
    </source>
</evidence>
<dbReference type="SUPFAM" id="SSF46785">
    <property type="entry name" value="Winged helix' DNA-binding domain"/>
    <property type="match status" value="1"/>
</dbReference>
<dbReference type="SUPFAM" id="SSF48008">
    <property type="entry name" value="GntR ligand-binding domain-like"/>
    <property type="match status" value="1"/>
</dbReference>
<evidence type="ECO:0000259" key="4">
    <source>
        <dbReference type="PROSITE" id="PS50949"/>
    </source>
</evidence>
<dbReference type="PANTHER" id="PTHR43537">
    <property type="entry name" value="TRANSCRIPTIONAL REGULATOR, GNTR FAMILY"/>
    <property type="match status" value="1"/>
</dbReference>
<accession>A0ABP7B6U8</accession>
<evidence type="ECO:0000313" key="5">
    <source>
        <dbReference type="EMBL" id="GAA3651303.1"/>
    </source>
</evidence>
<keyword evidence="3" id="KW-0804">Transcription</keyword>
<evidence type="ECO:0000256" key="1">
    <source>
        <dbReference type="ARBA" id="ARBA00023015"/>
    </source>
</evidence>
<dbReference type="Gene3D" id="1.20.120.530">
    <property type="entry name" value="GntR ligand-binding domain-like"/>
    <property type="match status" value="1"/>
</dbReference>
<dbReference type="InterPro" id="IPR011711">
    <property type="entry name" value="GntR_C"/>
</dbReference>
<dbReference type="CDD" id="cd07377">
    <property type="entry name" value="WHTH_GntR"/>
    <property type="match status" value="1"/>
</dbReference>
<keyword evidence="2" id="KW-0238">DNA-binding</keyword>
<reference evidence="6" key="1">
    <citation type="journal article" date="2019" name="Int. J. Syst. Evol. Microbiol.">
        <title>The Global Catalogue of Microorganisms (GCM) 10K type strain sequencing project: providing services to taxonomists for standard genome sequencing and annotation.</title>
        <authorList>
            <consortium name="The Broad Institute Genomics Platform"/>
            <consortium name="The Broad Institute Genome Sequencing Center for Infectious Disease"/>
            <person name="Wu L."/>
            <person name="Ma J."/>
        </authorList>
    </citation>
    <scope>NUCLEOTIDE SEQUENCE [LARGE SCALE GENOMIC DNA]</scope>
    <source>
        <strain evidence="6">JCM 16904</strain>
    </source>
</reference>
<dbReference type="Pfam" id="PF07729">
    <property type="entry name" value="FCD"/>
    <property type="match status" value="1"/>
</dbReference>
<dbReference type="InterPro" id="IPR036388">
    <property type="entry name" value="WH-like_DNA-bd_sf"/>
</dbReference>
<dbReference type="Gene3D" id="1.10.10.10">
    <property type="entry name" value="Winged helix-like DNA-binding domain superfamily/Winged helix DNA-binding domain"/>
    <property type="match status" value="1"/>
</dbReference>
<name>A0ABP7B6U8_9ACTN</name>
<organism evidence="5 6">
    <name type="scientific">Nonomuraea antimicrobica</name>
    <dbReference type="NCBI Taxonomy" id="561173"/>
    <lineage>
        <taxon>Bacteria</taxon>
        <taxon>Bacillati</taxon>
        <taxon>Actinomycetota</taxon>
        <taxon>Actinomycetes</taxon>
        <taxon>Streptosporangiales</taxon>
        <taxon>Streptosporangiaceae</taxon>
        <taxon>Nonomuraea</taxon>
    </lineage>
</organism>
<dbReference type="Pfam" id="PF00392">
    <property type="entry name" value="GntR"/>
    <property type="match status" value="1"/>
</dbReference>
<dbReference type="PRINTS" id="PR00035">
    <property type="entry name" value="HTHGNTR"/>
</dbReference>
<feature type="domain" description="HTH gntR-type" evidence="4">
    <location>
        <begin position="20"/>
        <end position="88"/>
    </location>
</feature>
<protein>
    <submittedName>
        <fullName evidence="5">FadR/GntR family transcriptional regulator</fullName>
    </submittedName>
</protein>
<keyword evidence="1" id="KW-0805">Transcription regulation</keyword>
<dbReference type="InterPro" id="IPR008920">
    <property type="entry name" value="TF_FadR/GntR_C"/>
</dbReference>